<dbReference type="PROSITE" id="PS50262">
    <property type="entry name" value="G_PROTEIN_RECEP_F1_2"/>
    <property type="match status" value="1"/>
</dbReference>
<evidence type="ECO:0000313" key="17">
    <source>
        <dbReference type="RefSeq" id="XP_030042375.1"/>
    </source>
</evidence>
<dbReference type="RefSeq" id="XP_030042375.1">
    <property type="nucleotide sequence ID" value="XM_030186515.1"/>
</dbReference>
<dbReference type="GO" id="GO:0004930">
    <property type="term" value="F:G protein-coupled receptor activity"/>
    <property type="evidence" value="ECO:0007669"/>
    <property type="project" value="UniProtKB-KW"/>
</dbReference>
<keyword evidence="12 13" id="KW-0807">Transducer</keyword>
<dbReference type="PANTHER" id="PTHR24242:SF264">
    <property type="entry name" value="OLFACTORY RECEPTOR 10X1"/>
    <property type="match status" value="1"/>
</dbReference>
<dbReference type="GeneID" id="115457091"/>
<evidence type="ECO:0000256" key="1">
    <source>
        <dbReference type="ARBA" id="ARBA00004651"/>
    </source>
</evidence>
<evidence type="ECO:0000256" key="2">
    <source>
        <dbReference type="ARBA" id="ARBA00022475"/>
    </source>
</evidence>
<organism evidence="16 17">
    <name type="scientific">Microcaecilia unicolor</name>
    <dbReference type="NCBI Taxonomy" id="1415580"/>
    <lineage>
        <taxon>Eukaryota</taxon>
        <taxon>Metazoa</taxon>
        <taxon>Chordata</taxon>
        <taxon>Craniata</taxon>
        <taxon>Vertebrata</taxon>
        <taxon>Euteleostomi</taxon>
        <taxon>Amphibia</taxon>
        <taxon>Gymnophiona</taxon>
        <taxon>Siphonopidae</taxon>
        <taxon>Microcaecilia</taxon>
    </lineage>
</organism>
<evidence type="ECO:0000256" key="11">
    <source>
        <dbReference type="ARBA" id="ARBA00023180"/>
    </source>
</evidence>
<dbReference type="PANTHER" id="PTHR24242">
    <property type="entry name" value="G-PROTEIN COUPLED RECEPTOR"/>
    <property type="match status" value="1"/>
</dbReference>
<dbReference type="AlphaFoldDB" id="A0A6P7WVU7"/>
<comment type="subcellular location">
    <subcellularLocation>
        <location evidence="1 14">Cell membrane</location>
        <topology evidence="1 14">Multi-pass membrane protein</topology>
    </subcellularLocation>
</comment>
<dbReference type="PROSITE" id="PS00237">
    <property type="entry name" value="G_PROTEIN_RECEP_F1_1"/>
    <property type="match status" value="1"/>
</dbReference>
<dbReference type="Pfam" id="PF13853">
    <property type="entry name" value="7tm_4"/>
    <property type="match status" value="1"/>
</dbReference>
<keyword evidence="11" id="KW-0325">Glycoprotein</keyword>
<dbReference type="InParanoid" id="A0A6P7WVU7"/>
<dbReference type="Gene3D" id="1.20.1070.10">
    <property type="entry name" value="Rhodopsin 7-helix transmembrane proteins"/>
    <property type="match status" value="1"/>
</dbReference>
<comment type="similarity">
    <text evidence="13">Belongs to the G-protein coupled receptor 1 family.</text>
</comment>
<evidence type="ECO:0000256" key="14">
    <source>
        <dbReference type="RuleBase" id="RU363047"/>
    </source>
</evidence>
<reference evidence="17" key="1">
    <citation type="submission" date="2025-08" db="UniProtKB">
        <authorList>
            <consortium name="RefSeq"/>
        </authorList>
    </citation>
    <scope>IDENTIFICATION</scope>
</reference>
<feature type="transmembrane region" description="Helical" evidence="14">
    <location>
        <begin position="98"/>
        <end position="120"/>
    </location>
</feature>
<dbReference type="SUPFAM" id="SSF81321">
    <property type="entry name" value="Family A G protein-coupled receptor-like"/>
    <property type="match status" value="1"/>
</dbReference>
<feature type="transmembrane region" description="Helical" evidence="14">
    <location>
        <begin position="206"/>
        <end position="226"/>
    </location>
</feature>
<feature type="transmembrane region" description="Helical" evidence="14">
    <location>
        <begin position="141"/>
        <end position="158"/>
    </location>
</feature>
<keyword evidence="10 13" id="KW-0675">Receptor</keyword>
<dbReference type="KEGG" id="muo:115457091"/>
<dbReference type="InterPro" id="IPR000276">
    <property type="entry name" value="GPCR_Rhodpsn"/>
</dbReference>
<accession>A0A6P7WVU7</accession>
<keyword evidence="16" id="KW-1185">Reference proteome</keyword>
<keyword evidence="9" id="KW-1015">Disulfide bond</keyword>
<dbReference type="InterPro" id="IPR017452">
    <property type="entry name" value="GPCR_Rhodpsn_7TM"/>
</dbReference>
<evidence type="ECO:0000256" key="7">
    <source>
        <dbReference type="ARBA" id="ARBA00023040"/>
    </source>
</evidence>
<evidence type="ECO:0000256" key="4">
    <source>
        <dbReference type="ARBA" id="ARBA00022692"/>
    </source>
</evidence>
<evidence type="ECO:0000313" key="16">
    <source>
        <dbReference type="Proteomes" id="UP000515156"/>
    </source>
</evidence>
<keyword evidence="7 13" id="KW-0297">G-protein coupled receptor</keyword>
<keyword evidence="8 14" id="KW-0472">Membrane</keyword>
<evidence type="ECO:0000259" key="15">
    <source>
        <dbReference type="PROSITE" id="PS50262"/>
    </source>
</evidence>
<dbReference type="FunFam" id="1.20.1070.10:FF:000001">
    <property type="entry name" value="Olfactory receptor"/>
    <property type="match status" value="1"/>
</dbReference>
<evidence type="ECO:0000256" key="5">
    <source>
        <dbReference type="ARBA" id="ARBA00022725"/>
    </source>
</evidence>
<dbReference type="PRINTS" id="PR00237">
    <property type="entry name" value="GPCRRHODOPSN"/>
</dbReference>
<dbReference type="InterPro" id="IPR000725">
    <property type="entry name" value="Olfact_rcpt"/>
</dbReference>
<evidence type="ECO:0000256" key="9">
    <source>
        <dbReference type="ARBA" id="ARBA00023157"/>
    </source>
</evidence>
<dbReference type="FunCoup" id="A0A6P7WVU7">
    <property type="interactions" value="412"/>
</dbReference>
<name>A0A6P7WVU7_9AMPH</name>
<evidence type="ECO:0000256" key="6">
    <source>
        <dbReference type="ARBA" id="ARBA00022989"/>
    </source>
</evidence>
<feature type="transmembrane region" description="Helical" evidence="14">
    <location>
        <begin position="26"/>
        <end position="50"/>
    </location>
</feature>
<feature type="transmembrane region" description="Helical" evidence="14">
    <location>
        <begin position="272"/>
        <end position="292"/>
    </location>
</feature>
<evidence type="ECO:0000256" key="3">
    <source>
        <dbReference type="ARBA" id="ARBA00022606"/>
    </source>
</evidence>
<feature type="transmembrane region" description="Helical" evidence="14">
    <location>
        <begin position="62"/>
        <end position="86"/>
    </location>
</feature>
<evidence type="ECO:0000256" key="8">
    <source>
        <dbReference type="ARBA" id="ARBA00023136"/>
    </source>
</evidence>
<evidence type="ECO:0000256" key="13">
    <source>
        <dbReference type="RuleBase" id="RU000688"/>
    </source>
</evidence>
<keyword evidence="2 14" id="KW-1003">Cell membrane</keyword>
<dbReference type="PRINTS" id="PR00245">
    <property type="entry name" value="OLFACTORYR"/>
</dbReference>
<dbReference type="CDD" id="cd13954">
    <property type="entry name" value="7tmA_OR"/>
    <property type="match status" value="1"/>
</dbReference>
<dbReference type="GO" id="GO:0004984">
    <property type="term" value="F:olfactory receptor activity"/>
    <property type="evidence" value="ECO:0007669"/>
    <property type="project" value="InterPro"/>
</dbReference>
<dbReference type="InterPro" id="IPR050939">
    <property type="entry name" value="Olfactory_GPCR1"/>
</dbReference>
<keyword evidence="3 14" id="KW-0716">Sensory transduction</keyword>
<keyword evidence="5 14" id="KW-0552">Olfaction</keyword>
<keyword evidence="6 14" id="KW-1133">Transmembrane helix</keyword>
<feature type="domain" description="G-protein coupled receptors family 1 profile" evidence="15">
    <location>
        <begin position="41"/>
        <end position="290"/>
    </location>
</feature>
<dbReference type="OrthoDB" id="9975554at2759"/>
<proteinExistence type="inferred from homology"/>
<dbReference type="Proteomes" id="UP000515156">
    <property type="component" value="Chromosome 14"/>
</dbReference>
<feature type="transmembrane region" description="Helical" evidence="14">
    <location>
        <begin position="238"/>
        <end position="260"/>
    </location>
</feature>
<dbReference type="GO" id="GO:0005886">
    <property type="term" value="C:plasma membrane"/>
    <property type="evidence" value="ECO:0007669"/>
    <property type="project" value="UniProtKB-SubCell"/>
</dbReference>
<protein>
    <recommendedName>
        <fullName evidence="14">Olfactory receptor</fullName>
    </recommendedName>
</protein>
<evidence type="ECO:0000256" key="10">
    <source>
        <dbReference type="ARBA" id="ARBA00023170"/>
    </source>
</evidence>
<evidence type="ECO:0000256" key="12">
    <source>
        <dbReference type="ARBA" id="ARBA00023224"/>
    </source>
</evidence>
<sequence length="307" mass="34667">MQGGNQTMVKEFILRGFSINGAGQSVIFTLVLVIYILTLIGNITIVRLVWSNPTLQKPMYMFIANLSFVEIWYTTSTVPKIMAGFLTKNNYISFTGCFLQYFFFFSLGTTECFLLAVMGYDRYLAICHPLRYSMLMSSRKCLCLGASCWIGGFVWTVVPVSLISQLPFCGENEIDHILCDTGPLLEIACVRDFMTEVASSVSSSSMLLFTFLCTCISYAFIIHTIVRIPSSSGRHKAFSTCASHLTVVILIFGCAMYMYVRPTGKHPLHYDKLLTTIYTIVTPFLNPIIYSLRNQEFVNVVKKVMRH</sequence>
<keyword evidence="4 13" id="KW-0812">Transmembrane</keyword>
<gene>
    <name evidence="17" type="primary">LOC115457091</name>
</gene>